<name>A0A1I2I537_9GAMM</name>
<evidence type="ECO:0000313" key="8">
    <source>
        <dbReference type="Proteomes" id="UP000199771"/>
    </source>
</evidence>
<keyword evidence="8" id="KW-1185">Reference proteome</keyword>
<accession>A0A1I2I537</accession>
<keyword evidence="3 6" id="KW-0812">Transmembrane</keyword>
<dbReference type="PANTHER" id="PTHR12608:SF1">
    <property type="entry name" value="TRANSMEMBRANE PROTEIN 165"/>
    <property type="match status" value="1"/>
</dbReference>
<dbReference type="PANTHER" id="PTHR12608">
    <property type="entry name" value="TRANSMEMBRANE PROTEIN HTP-1 RELATED"/>
    <property type="match status" value="1"/>
</dbReference>
<keyword evidence="5 6" id="KW-0472">Membrane</keyword>
<evidence type="ECO:0000256" key="6">
    <source>
        <dbReference type="RuleBase" id="RU365102"/>
    </source>
</evidence>
<keyword evidence="4 6" id="KW-1133">Transmembrane helix</keyword>
<proteinExistence type="inferred from homology"/>
<comment type="caution">
    <text evidence="6">Lacks conserved residue(s) required for the propagation of feature annotation.</text>
</comment>
<dbReference type="RefSeq" id="WP_091532032.1">
    <property type="nucleotide sequence ID" value="NZ_FOOC01000003.1"/>
</dbReference>
<organism evidence="7 8">
    <name type="scientific">Fontimonas thermophila</name>
    <dbReference type="NCBI Taxonomy" id="1076937"/>
    <lineage>
        <taxon>Bacteria</taxon>
        <taxon>Pseudomonadati</taxon>
        <taxon>Pseudomonadota</taxon>
        <taxon>Gammaproteobacteria</taxon>
        <taxon>Nevskiales</taxon>
        <taxon>Nevskiaceae</taxon>
        <taxon>Fontimonas</taxon>
    </lineage>
</organism>
<evidence type="ECO:0000256" key="5">
    <source>
        <dbReference type="ARBA" id="ARBA00023136"/>
    </source>
</evidence>
<dbReference type="GO" id="GO:0046873">
    <property type="term" value="F:metal ion transmembrane transporter activity"/>
    <property type="evidence" value="ECO:0007669"/>
    <property type="project" value="InterPro"/>
</dbReference>
<evidence type="ECO:0000313" key="7">
    <source>
        <dbReference type="EMBL" id="SFF37579.1"/>
    </source>
</evidence>
<comment type="similarity">
    <text evidence="2 6">Belongs to the GDT1 family.</text>
</comment>
<dbReference type="OrthoDB" id="9801356at2"/>
<evidence type="ECO:0000256" key="3">
    <source>
        <dbReference type="ARBA" id="ARBA00022692"/>
    </source>
</evidence>
<dbReference type="AlphaFoldDB" id="A0A1I2I537"/>
<comment type="subcellular location">
    <subcellularLocation>
        <location evidence="1 6">Membrane</location>
        <topology evidence="1 6">Multi-pass membrane protein</topology>
    </subcellularLocation>
</comment>
<dbReference type="GO" id="GO:0016020">
    <property type="term" value="C:membrane"/>
    <property type="evidence" value="ECO:0007669"/>
    <property type="project" value="UniProtKB-SubCell"/>
</dbReference>
<gene>
    <name evidence="7" type="ORF">SAMN04488120_10352</name>
</gene>
<dbReference type="EMBL" id="FOOC01000003">
    <property type="protein sequence ID" value="SFF37579.1"/>
    <property type="molecule type" value="Genomic_DNA"/>
</dbReference>
<protein>
    <recommendedName>
        <fullName evidence="6">GDT1 family protein</fullName>
    </recommendedName>
</protein>
<dbReference type="InterPro" id="IPR001727">
    <property type="entry name" value="GDT1-like"/>
</dbReference>
<dbReference type="Pfam" id="PF01169">
    <property type="entry name" value="GDT1"/>
    <property type="match status" value="1"/>
</dbReference>
<reference evidence="7 8" key="1">
    <citation type="submission" date="2016-10" db="EMBL/GenBank/DDBJ databases">
        <authorList>
            <person name="de Groot N.N."/>
        </authorList>
    </citation>
    <scope>NUCLEOTIDE SEQUENCE [LARGE SCALE GENOMIC DNA]</scope>
    <source>
        <strain evidence="7 8">DSM 23609</strain>
    </source>
</reference>
<feature type="transmembrane region" description="Helical" evidence="6">
    <location>
        <begin position="38"/>
        <end position="61"/>
    </location>
</feature>
<evidence type="ECO:0000256" key="1">
    <source>
        <dbReference type="ARBA" id="ARBA00004141"/>
    </source>
</evidence>
<evidence type="ECO:0000256" key="2">
    <source>
        <dbReference type="ARBA" id="ARBA00009190"/>
    </source>
</evidence>
<dbReference type="Proteomes" id="UP000199771">
    <property type="component" value="Unassembled WGS sequence"/>
</dbReference>
<dbReference type="STRING" id="1076937.SAMN04488120_10352"/>
<evidence type="ECO:0000256" key="4">
    <source>
        <dbReference type="ARBA" id="ARBA00022989"/>
    </source>
</evidence>
<sequence>MDLKVFATVFATVFLAELGDKTQLATLLFSADKPASKWTVFAGSASALVLAAGIGVLAGTWLSQHVSAKHLQLVAGVGFILIGGWTLRSALTG</sequence>
<feature type="transmembrane region" description="Helical" evidence="6">
    <location>
        <begin position="73"/>
        <end position="91"/>
    </location>
</feature>